<dbReference type="BioGRID-ORCS" id="103226591">
    <property type="hits" value="0 hits in 8 CRISPR screens"/>
</dbReference>
<dbReference type="PANTHER" id="PTHR34035:SF1">
    <property type="entry name" value="TESTIS-EXPRESSED PROTEIN 47"/>
    <property type="match status" value="1"/>
</dbReference>
<dbReference type="GeneID" id="103226591"/>
<dbReference type="CTD" id="219557"/>
<dbReference type="PANTHER" id="PTHR34035">
    <property type="entry name" value="TESTIS-EXPRESSED PROTEIN 47"/>
    <property type="match status" value="1"/>
</dbReference>
<reference evidence="1 2" key="1">
    <citation type="submission" date="2014-03" db="EMBL/GenBank/DDBJ databases">
        <authorList>
            <person name="Warren W."/>
            <person name="Wilson R.K."/>
        </authorList>
    </citation>
    <scope>NUCLEOTIDE SEQUENCE</scope>
</reference>
<dbReference type="EMBL" id="AQIB01018758">
    <property type="status" value="NOT_ANNOTATED_CDS"/>
    <property type="molecule type" value="Genomic_DNA"/>
</dbReference>
<protein>
    <submittedName>
        <fullName evidence="1">Testis expressed 47</fullName>
    </submittedName>
</protein>
<dbReference type="Ensembl" id="ENSCSAT00000019215.1">
    <property type="protein sequence ID" value="ENSCSAP00000018635.1"/>
    <property type="gene ID" value="ENSCSAG00000019125.1"/>
</dbReference>
<dbReference type="KEGG" id="csab:103226591"/>
<accession>A0A0D9SCP6</accession>
<name>A0A0D9SCP6_CHLSB</name>
<dbReference type="STRING" id="60711.ENSCSAP00000018635"/>
<evidence type="ECO:0000313" key="2">
    <source>
        <dbReference type="Proteomes" id="UP000029965"/>
    </source>
</evidence>
<dbReference type="AlphaFoldDB" id="A0A0D9SCP6"/>
<evidence type="ECO:0000313" key="1">
    <source>
        <dbReference type="Ensembl" id="ENSCSAP00000018635.1"/>
    </source>
</evidence>
<dbReference type="Pfam" id="PF24787">
    <property type="entry name" value="TEX47"/>
    <property type="match status" value="1"/>
</dbReference>
<dbReference type="Proteomes" id="UP000029965">
    <property type="component" value="Chromosome 21"/>
</dbReference>
<gene>
    <name evidence="1" type="primary">TEX47</name>
</gene>
<dbReference type="eggNOG" id="ENOG502RYKR">
    <property type="taxonomic scope" value="Eukaryota"/>
</dbReference>
<dbReference type="GeneTree" id="ENSGT00390000005565"/>
<reference evidence="1" key="2">
    <citation type="submission" date="2025-08" db="UniProtKB">
        <authorList>
            <consortium name="Ensembl"/>
        </authorList>
    </citation>
    <scope>IDENTIFICATION</scope>
</reference>
<dbReference type="Bgee" id="ENSCSAG00000019125">
    <property type="expression patterns" value="Expressed in prefrontal cortex and 2 other cell types or tissues"/>
</dbReference>
<dbReference type="InterPro" id="IPR055308">
    <property type="entry name" value="TEX47-like"/>
</dbReference>
<organism evidence="1 2">
    <name type="scientific">Chlorocebus sabaeus</name>
    <name type="common">Green monkey</name>
    <name type="synonym">Simia sabaea</name>
    <dbReference type="NCBI Taxonomy" id="60711"/>
    <lineage>
        <taxon>Eukaryota</taxon>
        <taxon>Metazoa</taxon>
        <taxon>Chordata</taxon>
        <taxon>Craniata</taxon>
        <taxon>Vertebrata</taxon>
        <taxon>Euteleostomi</taxon>
        <taxon>Mammalia</taxon>
        <taxon>Eutheria</taxon>
        <taxon>Euarchontoglires</taxon>
        <taxon>Primates</taxon>
        <taxon>Haplorrhini</taxon>
        <taxon>Catarrhini</taxon>
        <taxon>Cercopithecidae</taxon>
        <taxon>Cercopithecinae</taxon>
        <taxon>Chlorocebus</taxon>
    </lineage>
</organism>
<dbReference type="OMA" id="RLFMQWY"/>
<reference evidence="1" key="3">
    <citation type="submission" date="2025-09" db="UniProtKB">
        <authorList>
            <consortium name="Ensembl"/>
        </authorList>
    </citation>
    <scope>IDENTIFICATION</scope>
</reference>
<sequence length="253" mass="29432">MSFSVRNQKGSKRPLPLGPHLLLQVPRSNYLHFQEEKQRLHLKKFLLHRMFLVAKIQAKVERKDVADYYEQVFQSVLKHHLGETVTGLLLIYPTSILHILESSSDTLYQVLLDYTGHDKDETEFFIQQMKIIVISHNIPMRLFMQWHVSVIKVPVMYLDDVTQSQSLKEVITDFLTQTHKLSVYLCKTMKVGTKGPGDNLHQVAPDLLLPEQIIKYLCKSEELMDPATFINMYNRPIHIILDSEVVWPAPSHF</sequence>
<dbReference type="RefSeq" id="XP_072864759.1">
    <property type="nucleotide sequence ID" value="XM_073008658.1"/>
</dbReference>
<proteinExistence type="predicted"/>
<keyword evidence="2" id="KW-1185">Reference proteome</keyword>